<feature type="chain" id="PRO_5001980131" description="Alpha-L-rhamnosidase six-hairpin glycosidase domain-containing protein" evidence="1">
    <location>
        <begin position="17"/>
        <end position="667"/>
    </location>
</feature>
<organism evidence="2 3">
    <name type="scientific">Entamoeba invadens IP1</name>
    <dbReference type="NCBI Taxonomy" id="370355"/>
    <lineage>
        <taxon>Eukaryota</taxon>
        <taxon>Amoebozoa</taxon>
        <taxon>Evosea</taxon>
        <taxon>Archamoebae</taxon>
        <taxon>Mastigamoebida</taxon>
        <taxon>Entamoebidae</taxon>
        <taxon>Entamoeba</taxon>
    </lineage>
</organism>
<dbReference type="SUPFAM" id="SSF48208">
    <property type="entry name" value="Six-hairpin glycosidases"/>
    <property type="match status" value="1"/>
</dbReference>
<evidence type="ECO:0008006" key="4">
    <source>
        <dbReference type="Google" id="ProtNLM"/>
    </source>
</evidence>
<dbReference type="Proteomes" id="UP000014680">
    <property type="component" value="Unassembled WGS sequence"/>
</dbReference>
<dbReference type="EMBL" id="KB206783">
    <property type="protein sequence ID" value="ELP87917.1"/>
    <property type="molecule type" value="Genomic_DNA"/>
</dbReference>
<evidence type="ECO:0000256" key="1">
    <source>
        <dbReference type="SAM" id="SignalP"/>
    </source>
</evidence>
<name>A0A0A1U1M8_ENTIV</name>
<feature type="signal peptide" evidence="1">
    <location>
        <begin position="1"/>
        <end position="16"/>
    </location>
</feature>
<dbReference type="VEuPathDB" id="AmoebaDB:EIN_275040"/>
<proteinExistence type="predicted"/>
<dbReference type="OrthoDB" id="15235at2759"/>
<dbReference type="GO" id="GO:0005975">
    <property type="term" value="P:carbohydrate metabolic process"/>
    <property type="evidence" value="ECO:0007669"/>
    <property type="project" value="InterPro"/>
</dbReference>
<dbReference type="InterPro" id="IPR008928">
    <property type="entry name" value="6-hairpin_glycosidase_sf"/>
</dbReference>
<keyword evidence="3" id="KW-1185">Reference proteome</keyword>
<dbReference type="RefSeq" id="XP_004254688.1">
    <property type="nucleotide sequence ID" value="XM_004254640.1"/>
</dbReference>
<dbReference type="GO" id="GO:0004553">
    <property type="term" value="F:hydrolase activity, hydrolyzing O-glycosyl compounds"/>
    <property type="evidence" value="ECO:0007669"/>
    <property type="project" value="TreeGrafter"/>
</dbReference>
<dbReference type="OMA" id="MSEWTHI"/>
<dbReference type="InterPro" id="IPR012341">
    <property type="entry name" value="6hp_glycosidase-like_sf"/>
</dbReference>
<reference evidence="2 3" key="1">
    <citation type="submission" date="2012-10" db="EMBL/GenBank/DDBJ databases">
        <authorList>
            <person name="Zafar N."/>
            <person name="Inman J."/>
            <person name="Hall N."/>
            <person name="Lorenzi H."/>
            <person name="Caler E."/>
        </authorList>
    </citation>
    <scope>NUCLEOTIDE SEQUENCE [LARGE SCALE GENOMIC DNA]</scope>
    <source>
        <strain evidence="2 3">IP1</strain>
    </source>
</reference>
<dbReference type="PANTHER" id="PTHR31616:SF0">
    <property type="entry name" value="GLUCAN 1,4-ALPHA-GLUCOSIDASE"/>
    <property type="match status" value="1"/>
</dbReference>
<sequence length="667" mass="77391">MLYIYYTLFLLLEACAIRQNPSYVMTNYRSMMMGWTNTYMTAVDPPTIPPGLSQFRHSQNWNTNLINKDSFVLKINTVPYTESNLFSGKNSIDYPGYYSHIITAYNNTELPLKITKKYFFEAEQDTLLENVIIENTSPEDITVEYFQYTDYPVSIQSTEIYAGGIVQYSDYVVITGMLEKADYADIGSSESNTPLSRFINSEDLKETSYLGNNAQIGLNKKMLIEKGTNASFTIFRSVTLNINAAKDLQSFYNTTIEDCESTFTKYIDEKFRKYKLPAFNTLKEEKMWYSSVFTSLYSQNPTLGTLLASFHPGYGWKMWTRDGTFEAMILMALGETEGAKKYLEFMMTATLNDDEYFHSCYDWFTGGRASMPEPQNDGMGVVAYALYYYYTITKDVDFFMKTETKRRIQKIEKFLLYSEWKNLVKADYSNWEESSDSWTGLDTPKCFWAFTQIQAHHGLLALSKLEKVVYNNIKKENELIQRAEKLATSFEKLFWNEEKGYFVEAIWQDSKKQKVILDSSTATMVFSGIVKDDEKVLKHFEQIRKQLTKLTYGMARYSYDTFFYRSRWSSKEVGEACPPWGVTTMFMTWAEMIYDEKDKHAYLAPYRIQWMIDHSGPDFIPAGEAIDGVSGEPVLSSMPDVYEHGGVYILSVLQYQKLIPLFSYNNW</sequence>
<dbReference type="KEGG" id="eiv:EIN_275040"/>
<protein>
    <recommendedName>
        <fullName evidence="4">Alpha-L-rhamnosidase six-hairpin glycosidase domain-containing protein</fullName>
    </recommendedName>
</protein>
<gene>
    <name evidence="2" type="ORF">EIN_275040</name>
</gene>
<evidence type="ECO:0000313" key="2">
    <source>
        <dbReference type="EMBL" id="ELP87917.1"/>
    </source>
</evidence>
<dbReference type="Gene3D" id="1.50.10.10">
    <property type="match status" value="1"/>
</dbReference>
<dbReference type="GeneID" id="14886856"/>
<dbReference type="PANTHER" id="PTHR31616">
    <property type="entry name" value="TREHALASE"/>
    <property type="match status" value="1"/>
</dbReference>
<dbReference type="AlphaFoldDB" id="A0A0A1U1M8"/>
<accession>A0A0A1U1M8</accession>
<evidence type="ECO:0000313" key="3">
    <source>
        <dbReference type="Proteomes" id="UP000014680"/>
    </source>
</evidence>
<keyword evidence="1" id="KW-0732">Signal</keyword>